<proteinExistence type="predicted"/>
<dbReference type="InterPro" id="IPR025341">
    <property type="entry name" value="DUF4247"/>
</dbReference>
<dbReference type="RefSeq" id="WP_067868941.1">
    <property type="nucleotide sequence ID" value="NZ_JAAXOP010000015.1"/>
</dbReference>
<name>A0A846Y548_9NOCA</name>
<sequence>MSKRGWLTVGIGCVVVAVALVVALIVRANFSGPRDYIADHYTRSSALDQSGGGRAFTSSAAPAAVAAAIAAKTHPKHRRNTGDRYFLQYNNDIVAVSPYQRGSMILVDNYRTGYQRHHTFISTYGWPSTPRSGGIGNDYRGGGTGGGK</sequence>
<dbReference type="EMBL" id="JAAXOP010000015">
    <property type="protein sequence ID" value="NKY53062.1"/>
    <property type="molecule type" value="Genomic_DNA"/>
</dbReference>
<reference evidence="2 3" key="1">
    <citation type="submission" date="2020-04" db="EMBL/GenBank/DDBJ databases">
        <title>MicrobeNet Type strains.</title>
        <authorList>
            <person name="Nicholson A.C."/>
        </authorList>
    </citation>
    <scope>NUCLEOTIDE SEQUENCE [LARGE SCALE GENOMIC DNA]</scope>
    <source>
        <strain evidence="2 3">JCM 12354</strain>
    </source>
</reference>
<evidence type="ECO:0000256" key="1">
    <source>
        <dbReference type="SAM" id="Phobius"/>
    </source>
</evidence>
<accession>A0A846Y548</accession>
<dbReference type="Pfam" id="PF14042">
    <property type="entry name" value="DUF4247"/>
    <property type="match status" value="1"/>
</dbReference>
<keyword evidence="3" id="KW-1185">Reference proteome</keyword>
<keyword evidence="1" id="KW-0812">Transmembrane</keyword>
<keyword evidence="1" id="KW-1133">Transmembrane helix</keyword>
<evidence type="ECO:0000313" key="2">
    <source>
        <dbReference type="EMBL" id="NKY53062.1"/>
    </source>
</evidence>
<dbReference type="AlphaFoldDB" id="A0A846Y548"/>
<feature type="transmembrane region" description="Helical" evidence="1">
    <location>
        <begin position="6"/>
        <end position="26"/>
    </location>
</feature>
<comment type="caution">
    <text evidence="2">The sequence shown here is derived from an EMBL/GenBank/DDBJ whole genome shotgun (WGS) entry which is preliminary data.</text>
</comment>
<evidence type="ECO:0000313" key="3">
    <source>
        <dbReference type="Proteomes" id="UP000565711"/>
    </source>
</evidence>
<protein>
    <submittedName>
        <fullName evidence="2">DUF4247 domain-containing protein</fullName>
    </submittedName>
</protein>
<gene>
    <name evidence="2" type="ORF">HGA08_22945</name>
</gene>
<organism evidence="2 3">
    <name type="scientific">Nocardia vermiculata</name>
    <dbReference type="NCBI Taxonomy" id="257274"/>
    <lineage>
        <taxon>Bacteria</taxon>
        <taxon>Bacillati</taxon>
        <taxon>Actinomycetota</taxon>
        <taxon>Actinomycetes</taxon>
        <taxon>Mycobacteriales</taxon>
        <taxon>Nocardiaceae</taxon>
        <taxon>Nocardia</taxon>
    </lineage>
</organism>
<dbReference type="Proteomes" id="UP000565711">
    <property type="component" value="Unassembled WGS sequence"/>
</dbReference>
<keyword evidence="1" id="KW-0472">Membrane</keyword>